<name>A0A8D9FSG4_9VIRU</name>
<evidence type="ECO:0000313" key="1">
    <source>
        <dbReference type="EMBL" id="CAG7581404.1"/>
    </source>
</evidence>
<accession>A0A8D9FSG4</accession>
<reference evidence="1" key="1">
    <citation type="submission" date="2021-06" db="EMBL/GenBank/DDBJ databases">
        <authorList>
            <person name="Gannon L."/>
            <person name="Redgwell R T."/>
            <person name="Michniewski S."/>
            <person name="Harrison D C."/>
            <person name="Millard A."/>
        </authorList>
    </citation>
    <scope>NUCLEOTIDE SEQUENCE</scope>
</reference>
<organism evidence="1">
    <name type="scientific">uncultured marine phage</name>
    <dbReference type="NCBI Taxonomy" id="707152"/>
    <lineage>
        <taxon>Viruses</taxon>
        <taxon>environmental samples</taxon>
    </lineage>
</organism>
<dbReference type="EMBL" id="OU342829">
    <property type="protein sequence ID" value="CAG7581404.1"/>
    <property type="molecule type" value="Genomic_DNA"/>
</dbReference>
<gene>
    <name evidence="1" type="primary">563</name>
    <name evidence="1" type="ORF">SLAVMIC_00825</name>
</gene>
<proteinExistence type="predicted"/>
<protein>
    <submittedName>
        <fullName evidence="1">Gp563</fullName>
    </submittedName>
</protein>
<sequence>MEYEESYKKTLDLLEERIKSSTKFDDKLTWIETYKQIINPEDIKEDLIDIELDLLNMMNIDNGTKIYGYKLPESFMEKHKEDLNWAYISQKQDLNRDFIMRNKDLLDFDQLNLKNYMTLEDADIRSLSWPTNIINWNYISMRDDLSIEFVREFKDMVNWKFVSINISFTEEEMEEFSEFIDWKMATICQVYSEDFSEKHELTQYVDEMKKSSIELVKEFNDRTKEVEETEEEKSERLEYLRNLIVGVDTYDDDKN</sequence>